<keyword evidence="1" id="KW-0472">Membrane</keyword>
<feature type="transmembrane region" description="Helical" evidence="1">
    <location>
        <begin position="395"/>
        <end position="419"/>
    </location>
</feature>
<protein>
    <submittedName>
        <fullName evidence="3">Tape measure protein</fullName>
    </submittedName>
</protein>
<dbReference type="NCBIfam" id="TIGR02675">
    <property type="entry name" value="tape_meas_nterm"/>
    <property type="match status" value="1"/>
</dbReference>
<dbReference type="RefSeq" id="WP_251348239.1">
    <property type="nucleotide sequence ID" value="NZ_JAMQGR010000001.1"/>
</dbReference>
<name>A0ABT0WLA2_9BURK</name>
<reference evidence="3 4" key="1">
    <citation type="submission" date="2022-06" db="EMBL/GenBank/DDBJ databases">
        <title>Janthinobacterium kumbetensis sp. nov., isolated from spring water in Turkey.</title>
        <authorList>
            <person name="Inan Bektas K."/>
            <person name="Belduz A.A."/>
            <person name="Canakci S."/>
            <person name="Nalcaoglu A."/>
            <person name="Ceylan E."/>
            <person name="Kati H."/>
        </authorList>
    </citation>
    <scope>NUCLEOTIDE SEQUENCE [LARGE SCALE GENOMIC DNA]</scope>
    <source>
        <strain evidence="3 4">GK</strain>
    </source>
</reference>
<feature type="transmembrane region" description="Helical" evidence="1">
    <location>
        <begin position="855"/>
        <end position="874"/>
    </location>
</feature>
<dbReference type="Pfam" id="PF20155">
    <property type="entry name" value="TMP_3"/>
    <property type="match status" value="1"/>
</dbReference>
<keyword evidence="1" id="KW-1133">Transmembrane helix</keyword>
<organism evidence="3 4">
    <name type="scientific">Janthinobacterium kumbetense</name>
    <dbReference type="NCBI Taxonomy" id="2950280"/>
    <lineage>
        <taxon>Bacteria</taxon>
        <taxon>Pseudomonadati</taxon>
        <taxon>Pseudomonadota</taxon>
        <taxon>Betaproteobacteria</taxon>
        <taxon>Burkholderiales</taxon>
        <taxon>Oxalobacteraceae</taxon>
        <taxon>Janthinobacterium</taxon>
    </lineage>
</organism>
<dbReference type="PANTHER" id="PTHR34491:SF74">
    <property type="entry name" value="DUF4456 DOMAIN-CONTAINING PROTEIN"/>
    <property type="match status" value="1"/>
</dbReference>
<evidence type="ECO:0000259" key="2">
    <source>
        <dbReference type="Pfam" id="PF20155"/>
    </source>
</evidence>
<evidence type="ECO:0000256" key="1">
    <source>
        <dbReference type="SAM" id="Phobius"/>
    </source>
</evidence>
<gene>
    <name evidence="3" type="ORF">NCG91_01265</name>
</gene>
<dbReference type="PANTHER" id="PTHR34491">
    <property type="entry name" value="A-TYPE INCLUSION PROTEIN, PUTATIVE-RELATED"/>
    <property type="match status" value="1"/>
</dbReference>
<keyword evidence="1" id="KW-0812">Transmembrane</keyword>
<comment type="caution">
    <text evidence="3">The sequence shown here is derived from an EMBL/GenBank/DDBJ whole genome shotgun (WGS) entry which is preliminary data.</text>
</comment>
<evidence type="ECO:0000313" key="4">
    <source>
        <dbReference type="Proteomes" id="UP001202243"/>
    </source>
</evidence>
<keyword evidence="4" id="KW-1185">Reference proteome</keyword>
<dbReference type="EMBL" id="JAMQGR010000001">
    <property type="protein sequence ID" value="MCM2564214.1"/>
    <property type="molecule type" value="Genomic_DNA"/>
</dbReference>
<accession>A0ABT0WLA2</accession>
<feature type="domain" description="Tape measure protein N-terminal" evidence="2">
    <location>
        <begin position="63"/>
        <end position="248"/>
    </location>
</feature>
<proteinExistence type="predicted"/>
<dbReference type="InterPro" id="IPR013491">
    <property type="entry name" value="Tape_meas_N"/>
</dbReference>
<dbReference type="Proteomes" id="UP001202243">
    <property type="component" value="Unassembled WGS sequence"/>
</dbReference>
<evidence type="ECO:0000313" key="3">
    <source>
        <dbReference type="EMBL" id="MCM2564214.1"/>
    </source>
</evidence>
<sequence>MTVEIETLQIRIDTLNVRIAADDLERMREASERAAKSTFKLEDVTKKYTEILSNLGISNNIGQIVKLSDEYTKLTAQLRMSTSTTQEYGEAYDNVKRIAASGQTDLAATAGLYAQMNDATKKLGISQAEVAGITEALNLGVKISGASAADSATAFKGLSNAFADGALSSQQFNDISQAAPEVMAAMAAGLGVSKEALAGLAGAGLITADVMAVALPNALGELRKEAVQFETIGGSFTVLSNNVMEFTARQAESTGAVRLMTSGLEFLSNNLTLVVGVLETLTTAKFGSWAAGVVVATYSKVTANRALLASTLAAANADVTATATTSALATARVAELQATIRASQADVALALTTNGLIPAQARATVAAEAHAAALVAQTTATRAASVAAGVLKGALAFMGGYIGLLVTVVGLGVTAWNMWGSSSKDNAEKAVEPMRKSTKEIVAELDKQMVQLAKRNELAKLGVSEKGLNTPAGERMLEISTEMDAVRNRTGKYQSLDKAGVDSNLARLQGELDMVHGKLKQLEQQEAPGKPKNGPATGMPALPAPPTPFESMVKEMHGKARDLKREAAGYAEMNEAQKFDFQLKELRESQTKKLTASELAGFEVARKVLQARVDEIEVGKQAKAVTEQALADAKALSDTRTQAVADAVKEAEAGEKLVAVYGMSKTAIAQNEMALLKEQRAALAVGKENAAQVEYLNALIDAKQRSMTATEELAAKEASAAAAKKASDDWAASAKDIEKSLTDAFMNGFEGGKNLATMFRDKLKSMFNNLVLQPIMSPIAAGFASFLNPGAAQAQGSLANGGGIQSLLSSAKGIYDSLSSGLSGIGNSVADGVQRGINMLQGNSYSPFVSANGSLATGVGAAASVAAGVMGGVYGGKMISGEYGRNGVVNAGTAVGAALGTVVFPLVGTAMGALVGGLLGGAANRLFGMGEKKVSSAGISGNLGADGFTGESYSNWTQKGGLFRKNKKGTDRSEVDAELAASLGDTYAQMKAVTGAFASTLGVNTDSLATRTQSLNIVMTKDDAANQKAIADFFTGVGDAMAKELVPSLSQLSMKGESASAALQRLAGHYAVVDGVLATLGSTSQQAFGAVGVASLAAREQLVKAAGGVEALGNRSAFFAENYLTEAERLAPVQKHVTEQMAALGYASVTTRAQFKDTVLQLVNSGALATKTGADQYAGLMALADAFAKTHAATEDLTKSEQGIADERKGIQEKLDQMTMTSAQLRAKERTAVDASNLALYDQLQARQDIASAYETESSALKSTIDRLKSFGDGIRSFKDSLLLGSLSTLTPMQKMAEAQRQYEETLAKAKTGDATAQSALTGTATAYLTASQVVNAASASYAADAARVQAELAALAAITGTQLNDAQKQLTALDTQVGQLINLNKTAVGIEQAVAALGAALRAGGQTDITGGLRFSPAAGMSVAASFGEAAVEAPAVFDPVRYSSAANVGSDVLVAEIRGLREDNQAMRAELEGLRADQRAQTGATIQATFESNANAARTVVDGVDKSSRASAWANAVKGEYA</sequence>
<feature type="transmembrane region" description="Helical" evidence="1">
    <location>
        <begin position="894"/>
        <end position="923"/>
    </location>
</feature>